<dbReference type="PROSITE" id="PS51257">
    <property type="entry name" value="PROKAR_LIPOPROTEIN"/>
    <property type="match status" value="1"/>
</dbReference>
<gene>
    <name evidence="7" type="ORF">LVJ94_08670</name>
</gene>
<feature type="signal peptide" evidence="5">
    <location>
        <begin position="1"/>
        <end position="24"/>
    </location>
</feature>
<evidence type="ECO:0000256" key="5">
    <source>
        <dbReference type="SAM" id="SignalP"/>
    </source>
</evidence>
<protein>
    <recommendedName>
        <fullName evidence="6">Cytochrome c domain-containing protein</fullName>
    </recommendedName>
</protein>
<evidence type="ECO:0000313" key="8">
    <source>
        <dbReference type="Proteomes" id="UP001374803"/>
    </source>
</evidence>
<dbReference type="InterPro" id="IPR009056">
    <property type="entry name" value="Cyt_c-like_dom"/>
</dbReference>
<keyword evidence="1 3" id="KW-0479">Metal-binding</keyword>
<keyword evidence="3" id="KW-0349">Heme</keyword>
<feature type="domain" description="Cytochrome c" evidence="6">
    <location>
        <begin position="136"/>
        <end position="221"/>
    </location>
</feature>
<sequence>MKAVTSAVLLVGAAMLACACSASDAGGEQRDAGTEPDTSGSTPDFQVQPTDVYSGFDGTNTFHIPFAAYGAGADLKATVADTSVVSLEPTTFQGDSSDTGRWYMLTAKKVGTTKVTVTSGGKIKEVSVTIVGYDQSRFQAGKARYTTADGSQPACADCHAKQDGPDHSPYKLAPIPDNQVRLIITTGILDGFPIKDVEQGHRWTPNADQLAGLVTYLRALPPRGFGGTP</sequence>
<accession>A0ABZ2L8R2</accession>
<reference evidence="7" key="1">
    <citation type="submission" date="2021-12" db="EMBL/GenBank/DDBJ databases">
        <title>Discovery of the Pendulisporaceae a myxobacterial family with distinct sporulation behavior and unique specialized metabolism.</title>
        <authorList>
            <person name="Garcia R."/>
            <person name="Popoff A."/>
            <person name="Bader C.D."/>
            <person name="Loehr J."/>
            <person name="Walesch S."/>
            <person name="Walt C."/>
            <person name="Boldt J."/>
            <person name="Bunk B."/>
            <person name="Haeckl F.J.F.P.J."/>
            <person name="Gunesch A.P."/>
            <person name="Birkelbach J."/>
            <person name="Nuebel U."/>
            <person name="Pietschmann T."/>
            <person name="Bach T."/>
            <person name="Mueller R."/>
        </authorList>
    </citation>
    <scope>NUCLEOTIDE SEQUENCE</scope>
    <source>
        <strain evidence="7">MSr11367</strain>
    </source>
</reference>
<feature type="chain" id="PRO_5046645920" description="Cytochrome c domain-containing protein" evidence="5">
    <location>
        <begin position="25"/>
        <end position="229"/>
    </location>
</feature>
<keyword evidence="5" id="KW-0732">Signal</keyword>
<evidence type="ECO:0000256" key="3">
    <source>
        <dbReference type="PROSITE-ProRule" id="PRU00433"/>
    </source>
</evidence>
<evidence type="ECO:0000256" key="4">
    <source>
        <dbReference type="SAM" id="MobiDB-lite"/>
    </source>
</evidence>
<proteinExistence type="predicted"/>
<organism evidence="7 8">
    <name type="scientific">Pendulispora rubella</name>
    <dbReference type="NCBI Taxonomy" id="2741070"/>
    <lineage>
        <taxon>Bacteria</taxon>
        <taxon>Pseudomonadati</taxon>
        <taxon>Myxococcota</taxon>
        <taxon>Myxococcia</taxon>
        <taxon>Myxococcales</taxon>
        <taxon>Sorangiineae</taxon>
        <taxon>Pendulisporaceae</taxon>
        <taxon>Pendulispora</taxon>
    </lineage>
</organism>
<name>A0ABZ2L8R2_9BACT</name>
<feature type="compositionally biased region" description="Polar residues" evidence="4">
    <location>
        <begin position="36"/>
        <end position="46"/>
    </location>
</feature>
<feature type="region of interest" description="Disordered" evidence="4">
    <location>
        <begin position="25"/>
        <end position="46"/>
    </location>
</feature>
<evidence type="ECO:0000256" key="2">
    <source>
        <dbReference type="ARBA" id="ARBA00023004"/>
    </source>
</evidence>
<dbReference type="RefSeq" id="WP_394836967.1">
    <property type="nucleotide sequence ID" value="NZ_CP089929.1"/>
</dbReference>
<dbReference type="EMBL" id="CP089983">
    <property type="protein sequence ID" value="WXB07309.1"/>
    <property type="molecule type" value="Genomic_DNA"/>
</dbReference>
<evidence type="ECO:0000259" key="6">
    <source>
        <dbReference type="PROSITE" id="PS51007"/>
    </source>
</evidence>
<keyword evidence="2 3" id="KW-0408">Iron</keyword>
<dbReference type="PROSITE" id="PS51007">
    <property type="entry name" value="CYTC"/>
    <property type="match status" value="1"/>
</dbReference>
<evidence type="ECO:0000313" key="7">
    <source>
        <dbReference type="EMBL" id="WXB07309.1"/>
    </source>
</evidence>
<dbReference type="Proteomes" id="UP001374803">
    <property type="component" value="Chromosome"/>
</dbReference>
<evidence type="ECO:0000256" key="1">
    <source>
        <dbReference type="ARBA" id="ARBA00022723"/>
    </source>
</evidence>
<keyword evidence="8" id="KW-1185">Reference proteome</keyword>